<dbReference type="GO" id="GO:0003735">
    <property type="term" value="F:structural constituent of ribosome"/>
    <property type="evidence" value="ECO:0007669"/>
    <property type="project" value="InterPro"/>
</dbReference>
<evidence type="ECO:0000313" key="8">
    <source>
        <dbReference type="Proteomes" id="UP000176339"/>
    </source>
</evidence>
<proteinExistence type="inferred from homology"/>
<dbReference type="PANTHER" id="PTHR21569:SF1">
    <property type="entry name" value="SMALL RIBOSOMAL SUBUNIT PROTEIN US9M"/>
    <property type="match status" value="1"/>
</dbReference>
<evidence type="ECO:0000313" key="7">
    <source>
        <dbReference type="EMBL" id="OGE84282.1"/>
    </source>
</evidence>
<dbReference type="EMBL" id="MFEN01000020">
    <property type="protein sequence ID" value="OGE84282.1"/>
    <property type="molecule type" value="Genomic_DNA"/>
</dbReference>
<dbReference type="PANTHER" id="PTHR21569">
    <property type="entry name" value="RIBOSOMAL PROTEIN S9"/>
    <property type="match status" value="1"/>
</dbReference>
<dbReference type="Pfam" id="PF00380">
    <property type="entry name" value="Ribosomal_S9"/>
    <property type="match status" value="1"/>
</dbReference>
<dbReference type="SUPFAM" id="SSF54211">
    <property type="entry name" value="Ribosomal protein S5 domain 2-like"/>
    <property type="match status" value="1"/>
</dbReference>
<dbReference type="NCBIfam" id="NF001099">
    <property type="entry name" value="PRK00132.1"/>
    <property type="match status" value="1"/>
</dbReference>
<dbReference type="InterPro" id="IPR014721">
    <property type="entry name" value="Ribsml_uS5_D2-typ_fold_subgr"/>
</dbReference>
<dbReference type="FunFam" id="3.30.230.10:FF:000001">
    <property type="entry name" value="30S ribosomal protein S9"/>
    <property type="match status" value="1"/>
</dbReference>
<dbReference type="HAMAP" id="MF_00532_B">
    <property type="entry name" value="Ribosomal_uS9_B"/>
    <property type="match status" value="1"/>
</dbReference>
<dbReference type="InterPro" id="IPR020568">
    <property type="entry name" value="Ribosomal_Su5_D2-typ_SF"/>
</dbReference>
<organism evidence="7 8">
    <name type="scientific">Candidatus Doudnabacteria bacterium RIFCSPHIGHO2_01_FULL_49_9</name>
    <dbReference type="NCBI Taxonomy" id="1817827"/>
    <lineage>
        <taxon>Bacteria</taxon>
        <taxon>Candidatus Doudnaibacteriota</taxon>
    </lineage>
</organism>
<sequence length="134" mass="14999">MVHHKERYHFAVGRRKTATASVKLFVDGAGEITVNERPFQQYFPTLSLQKMALDPLVALGLEKKVKVLVNTSGGGVSGQAKAMSLGIARAMLLVEPNHRLVLKKAGFLSRDARKKERKKPGLKRARRAPQWQKR</sequence>
<comment type="similarity">
    <text evidence="1 5">Belongs to the universal ribosomal protein uS9 family.</text>
</comment>
<gene>
    <name evidence="5" type="primary">rpsI</name>
    <name evidence="7" type="ORF">A2846_03005</name>
</gene>
<evidence type="ECO:0000256" key="6">
    <source>
        <dbReference type="SAM" id="MobiDB-lite"/>
    </source>
</evidence>
<evidence type="ECO:0000256" key="4">
    <source>
        <dbReference type="ARBA" id="ARBA00035259"/>
    </source>
</evidence>
<comment type="caution">
    <text evidence="7">The sequence shown here is derived from an EMBL/GenBank/DDBJ whole genome shotgun (WGS) entry which is preliminary data.</text>
</comment>
<evidence type="ECO:0000256" key="2">
    <source>
        <dbReference type="ARBA" id="ARBA00022980"/>
    </source>
</evidence>
<dbReference type="Gene3D" id="3.30.230.10">
    <property type="match status" value="1"/>
</dbReference>
<evidence type="ECO:0000256" key="3">
    <source>
        <dbReference type="ARBA" id="ARBA00023274"/>
    </source>
</evidence>
<dbReference type="GO" id="GO:0003723">
    <property type="term" value="F:RNA binding"/>
    <property type="evidence" value="ECO:0007669"/>
    <property type="project" value="TreeGrafter"/>
</dbReference>
<dbReference type="AlphaFoldDB" id="A0A1F5P364"/>
<feature type="region of interest" description="Disordered" evidence="6">
    <location>
        <begin position="111"/>
        <end position="134"/>
    </location>
</feature>
<keyword evidence="3 5" id="KW-0687">Ribonucleoprotein</keyword>
<dbReference type="GO" id="GO:0006412">
    <property type="term" value="P:translation"/>
    <property type="evidence" value="ECO:0007669"/>
    <property type="project" value="UniProtKB-UniRule"/>
</dbReference>
<name>A0A1F5P364_9BACT</name>
<feature type="compositionally biased region" description="Basic residues" evidence="6">
    <location>
        <begin position="115"/>
        <end position="134"/>
    </location>
</feature>
<protein>
    <recommendedName>
        <fullName evidence="4 5">Small ribosomal subunit protein uS9</fullName>
    </recommendedName>
</protein>
<accession>A0A1F5P364</accession>
<reference evidence="7 8" key="1">
    <citation type="journal article" date="2016" name="Nat. Commun.">
        <title>Thousands of microbial genomes shed light on interconnected biogeochemical processes in an aquifer system.</title>
        <authorList>
            <person name="Anantharaman K."/>
            <person name="Brown C.T."/>
            <person name="Hug L.A."/>
            <person name="Sharon I."/>
            <person name="Castelle C.J."/>
            <person name="Probst A.J."/>
            <person name="Thomas B.C."/>
            <person name="Singh A."/>
            <person name="Wilkins M.J."/>
            <person name="Karaoz U."/>
            <person name="Brodie E.L."/>
            <person name="Williams K.H."/>
            <person name="Hubbard S.S."/>
            <person name="Banfield J.F."/>
        </authorList>
    </citation>
    <scope>NUCLEOTIDE SEQUENCE [LARGE SCALE GENOMIC DNA]</scope>
</reference>
<dbReference type="GO" id="GO:0015935">
    <property type="term" value="C:small ribosomal subunit"/>
    <property type="evidence" value="ECO:0007669"/>
    <property type="project" value="TreeGrafter"/>
</dbReference>
<evidence type="ECO:0000256" key="1">
    <source>
        <dbReference type="ARBA" id="ARBA00005251"/>
    </source>
</evidence>
<dbReference type="InterPro" id="IPR023035">
    <property type="entry name" value="Ribosomal_uS9_bac/plastid"/>
</dbReference>
<dbReference type="InterPro" id="IPR000754">
    <property type="entry name" value="Ribosomal_uS9"/>
</dbReference>
<keyword evidence="2 5" id="KW-0689">Ribosomal protein</keyword>
<evidence type="ECO:0000256" key="5">
    <source>
        <dbReference type="HAMAP-Rule" id="MF_00532"/>
    </source>
</evidence>
<dbReference type="Proteomes" id="UP000176339">
    <property type="component" value="Unassembled WGS sequence"/>
</dbReference>
<dbReference type="GO" id="GO:0005737">
    <property type="term" value="C:cytoplasm"/>
    <property type="evidence" value="ECO:0007669"/>
    <property type="project" value="UniProtKB-ARBA"/>
</dbReference>